<dbReference type="AlphaFoldDB" id="E7A9Q1"/>
<dbReference type="Pfam" id="PF18275">
    <property type="entry name" value="His_Me_b4a2"/>
    <property type="match status" value="1"/>
</dbReference>
<dbReference type="Pfam" id="PF02945">
    <property type="entry name" value="Endonuclease_7"/>
    <property type="match status" value="1"/>
</dbReference>
<dbReference type="KEGG" id="hfe:HFELIS_12870"/>
<accession>E7A9Q1</accession>
<keyword evidence="4" id="KW-1185">Reference proteome</keyword>
<dbReference type="Gene3D" id="2.30.30.140">
    <property type="match status" value="1"/>
</dbReference>
<sequence length="195" mass="21987">MRCNDFVIATKPLSHVLKNSVGVVRALNGKYALVWFIGVNEMLRVAFEDLETIDIWKTGKGFGVKICNICHVLKSTEDFEINQTDAKGNKTTRPSCRECRKNIDGIKLLPAEKAKMDAKAPSKGSIFVCPICEKRSIVGVTAQLVRDHDHKTGKGREWICDSCNTGLGRFKDNPKFLEKVIEYLKKHENDEAKEF</sequence>
<evidence type="ECO:0000313" key="4">
    <source>
        <dbReference type="Proteomes" id="UP000007934"/>
    </source>
</evidence>
<feature type="domain" description="Restriction endonuclease SH3" evidence="2">
    <location>
        <begin position="1"/>
        <end position="53"/>
    </location>
</feature>
<dbReference type="REBASE" id="29949">
    <property type="entry name" value="HfeORF12860P"/>
</dbReference>
<organism evidence="3 4">
    <name type="scientific">Helicobacter felis (strain ATCC 49179 / CCUG 28539 / NCTC 12436 / CS1)</name>
    <dbReference type="NCBI Taxonomy" id="936155"/>
    <lineage>
        <taxon>Bacteria</taxon>
        <taxon>Pseudomonadati</taxon>
        <taxon>Campylobacterota</taxon>
        <taxon>Epsilonproteobacteria</taxon>
        <taxon>Campylobacterales</taxon>
        <taxon>Helicobacteraceae</taxon>
        <taxon>Helicobacter</taxon>
    </lineage>
</organism>
<reference evidence="3 4" key="1">
    <citation type="journal article" date="2011" name="Genome Biol. Evol.">
        <title>Comparative whole genome sequence analysis of the carcinogenic bacterial model pathogen Helicobacter felis.</title>
        <authorList>
            <person name="Arnold I.C."/>
            <person name="Zigova Z."/>
            <person name="Holden M."/>
            <person name="Lawley T.D."/>
            <person name="Rad R."/>
            <person name="Dougan G."/>
            <person name="Falkow S."/>
            <person name="Bentley S.D."/>
            <person name="Muller A."/>
        </authorList>
    </citation>
    <scope>NUCLEOTIDE SEQUENCE [LARGE SCALE GENOMIC DNA]</scope>
    <source>
        <strain evidence="4">ATCC 49179 / CCUG 28539 / NCTC 12436 / CS1</strain>
    </source>
</reference>
<feature type="domain" description="His-Me finger endonuclease beta4-alpha2" evidence="1">
    <location>
        <begin position="54"/>
        <end position="105"/>
    </location>
</feature>
<dbReference type="SUPFAM" id="SSF54060">
    <property type="entry name" value="His-Me finger endonucleases"/>
    <property type="match status" value="1"/>
</dbReference>
<dbReference type="Pfam" id="PF18350">
    <property type="entry name" value="SH3_17"/>
    <property type="match status" value="1"/>
</dbReference>
<dbReference type="HOGENOM" id="CLU_1576334_0_0_7"/>
<dbReference type="InterPro" id="IPR004211">
    <property type="entry name" value="Endonuclease_7"/>
</dbReference>
<dbReference type="InterPro" id="IPR040625">
    <property type="entry name" value="SH3_17"/>
</dbReference>
<dbReference type="OrthoDB" id="581550at2"/>
<dbReference type="GeneID" id="36133907"/>
<dbReference type="STRING" id="936155.HFELIS_12870"/>
<keyword evidence="3" id="KW-0255">Endonuclease</keyword>
<dbReference type="Gene3D" id="3.30.60.130">
    <property type="match status" value="1"/>
</dbReference>
<evidence type="ECO:0000259" key="2">
    <source>
        <dbReference type="Pfam" id="PF18350"/>
    </source>
</evidence>
<dbReference type="RefSeq" id="WP_013469735.1">
    <property type="nucleotide sequence ID" value="NC_014810.2"/>
</dbReference>
<proteinExistence type="predicted"/>
<gene>
    <name evidence="3" type="ordered locus">Hfelis_12870</name>
</gene>
<dbReference type="InterPro" id="IPR044925">
    <property type="entry name" value="His-Me_finger_sf"/>
</dbReference>
<dbReference type="GO" id="GO:0004519">
    <property type="term" value="F:endonuclease activity"/>
    <property type="evidence" value="ECO:0007669"/>
    <property type="project" value="UniProtKB-KW"/>
</dbReference>
<keyword evidence="3" id="KW-0540">Nuclease</keyword>
<evidence type="ECO:0000259" key="1">
    <source>
        <dbReference type="Pfam" id="PF18275"/>
    </source>
</evidence>
<dbReference type="InterPro" id="IPR041475">
    <property type="entry name" value="His_Me_b4a2"/>
</dbReference>
<dbReference type="Proteomes" id="UP000007934">
    <property type="component" value="Chromosome"/>
</dbReference>
<dbReference type="Gene3D" id="3.40.1800.10">
    <property type="entry name" value="His-Me finger endonucleases"/>
    <property type="match status" value="1"/>
</dbReference>
<protein>
    <submittedName>
        <fullName evidence="3">Endonuclease VII</fullName>
    </submittedName>
</protein>
<keyword evidence="3" id="KW-0378">Hydrolase</keyword>
<dbReference type="EMBL" id="FQ670179">
    <property type="protein sequence ID" value="CBY83371.1"/>
    <property type="molecule type" value="Genomic_DNA"/>
</dbReference>
<dbReference type="InterPro" id="IPR038563">
    <property type="entry name" value="Endonuclease_7_sf"/>
</dbReference>
<name>E7A9Q1_HELFC</name>
<evidence type="ECO:0000313" key="3">
    <source>
        <dbReference type="EMBL" id="CBY83371.1"/>
    </source>
</evidence>